<proteinExistence type="predicted"/>
<gene>
    <name evidence="1" type="ORF">LTRI10_LOCUS30366</name>
</gene>
<reference evidence="1 2" key="1">
    <citation type="submission" date="2024-04" db="EMBL/GenBank/DDBJ databases">
        <authorList>
            <person name="Fracassetti M."/>
        </authorList>
    </citation>
    <scope>NUCLEOTIDE SEQUENCE [LARGE SCALE GENOMIC DNA]</scope>
</reference>
<protein>
    <submittedName>
        <fullName evidence="1">Uncharacterized protein</fullName>
    </submittedName>
</protein>
<keyword evidence="2" id="KW-1185">Reference proteome</keyword>
<dbReference type="AlphaFoldDB" id="A0AAV2EUK9"/>
<accession>A0AAV2EUK9</accession>
<evidence type="ECO:0000313" key="2">
    <source>
        <dbReference type="Proteomes" id="UP001497516"/>
    </source>
</evidence>
<dbReference type="Proteomes" id="UP001497516">
    <property type="component" value="Chromosome 5"/>
</dbReference>
<dbReference type="EMBL" id="OZ034818">
    <property type="protein sequence ID" value="CAL1389514.1"/>
    <property type="molecule type" value="Genomic_DNA"/>
</dbReference>
<name>A0AAV2EUK9_9ROSI</name>
<sequence length="94" mass="10097">MKGEDGGRDVTSMEGKRSDCNCYPFAGGTDEGRRACEFCVGEGGEESLLNPSCSLEACSSRRRTIDAGVDSCRSSLFRVQGLCRGGELLCMMQI</sequence>
<organism evidence="1 2">
    <name type="scientific">Linum trigynum</name>
    <dbReference type="NCBI Taxonomy" id="586398"/>
    <lineage>
        <taxon>Eukaryota</taxon>
        <taxon>Viridiplantae</taxon>
        <taxon>Streptophyta</taxon>
        <taxon>Embryophyta</taxon>
        <taxon>Tracheophyta</taxon>
        <taxon>Spermatophyta</taxon>
        <taxon>Magnoliopsida</taxon>
        <taxon>eudicotyledons</taxon>
        <taxon>Gunneridae</taxon>
        <taxon>Pentapetalae</taxon>
        <taxon>rosids</taxon>
        <taxon>fabids</taxon>
        <taxon>Malpighiales</taxon>
        <taxon>Linaceae</taxon>
        <taxon>Linum</taxon>
    </lineage>
</organism>
<evidence type="ECO:0000313" key="1">
    <source>
        <dbReference type="EMBL" id="CAL1389514.1"/>
    </source>
</evidence>